<keyword evidence="2" id="KW-1185">Reference proteome</keyword>
<proteinExistence type="predicted"/>
<comment type="caution">
    <text evidence="1">The sequence shown here is derived from an EMBL/GenBank/DDBJ whole genome shotgun (WGS) entry which is preliminary data.</text>
</comment>
<dbReference type="EMBL" id="JAIZAY010000013">
    <property type="protein sequence ID" value="KAJ8030492.1"/>
    <property type="molecule type" value="Genomic_DNA"/>
</dbReference>
<evidence type="ECO:0000313" key="1">
    <source>
        <dbReference type="EMBL" id="KAJ8030492.1"/>
    </source>
</evidence>
<dbReference type="AlphaFoldDB" id="A0A9Q1H0G1"/>
<gene>
    <name evidence="1" type="ORF">HOLleu_26935</name>
</gene>
<protein>
    <submittedName>
        <fullName evidence="1">Uncharacterized protein</fullName>
    </submittedName>
</protein>
<sequence length="299" mass="34015">MCLFLKYALFTSRADATLTERIVENFLWDGVAAYVPVDRQVIQQRLDTWHNSISNECDGPKLYLPTNPVFPDILDENQHVVYIDTGHVEFYDFQDISDECISVNGIEFAVTIPLLTDDQNGIPHYSLALGKFFERGRGDIPKPNIAFPYIPVDEITMNNTNVVMRNGNDEIRLSFQRFINPCKPANLVVRHEFDKFVDQDFQIGAPKPNFGFCDRHSIDNHYCTTAQSIKCKVHRASPNICQSSWKTVGRVSCATPLKITNVTKGFRDFMLFADGEIEVIASESFFGNFSMGLKYPCIE</sequence>
<name>A0A9Q1H0G1_HOLLE</name>
<dbReference type="Proteomes" id="UP001152320">
    <property type="component" value="Chromosome 13"/>
</dbReference>
<organism evidence="1 2">
    <name type="scientific">Holothuria leucospilota</name>
    <name type="common">Black long sea cucumber</name>
    <name type="synonym">Mertensiothuria leucospilota</name>
    <dbReference type="NCBI Taxonomy" id="206669"/>
    <lineage>
        <taxon>Eukaryota</taxon>
        <taxon>Metazoa</taxon>
        <taxon>Echinodermata</taxon>
        <taxon>Eleutherozoa</taxon>
        <taxon>Echinozoa</taxon>
        <taxon>Holothuroidea</taxon>
        <taxon>Aspidochirotacea</taxon>
        <taxon>Aspidochirotida</taxon>
        <taxon>Holothuriidae</taxon>
        <taxon>Holothuria</taxon>
    </lineage>
</organism>
<reference evidence="1" key="1">
    <citation type="submission" date="2021-10" db="EMBL/GenBank/DDBJ databases">
        <title>Tropical sea cucumber genome reveals ecological adaptation and Cuvierian tubules defense mechanism.</title>
        <authorList>
            <person name="Chen T."/>
        </authorList>
    </citation>
    <scope>NUCLEOTIDE SEQUENCE</scope>
    <source>
        <strain evidence="1">Nanhai2018</strain>
        <tissue evidence="1">Muscle</tissue>
    </source>
</reference>
<evidence type="ECO:0000313" key="2">
    <source>
        <dbReference type="Proteomes" id="UP001152320"/>
    </source>
</evidence>
<accession>A0A9Q1H0G1</accession>